<dbReference type="InterPro" id="IPR000086">
    <property type="entry name" value="NUDIX_hydrolase_dom"/>
</dbReference>
<dbReference type="Proteomes" id="UP000319804">
    <property type="component" value="Unassembled WGS sequence"/>
</dbReference>
<dbReference type="AlphaFoldDB" id="A0A4Y3UKX2"/>
<evidence type="ECO:0000256" key="7">
    <source>
        <dbReference type="ARBA" id="ARBA00022842"/>
    </source>
</evidence>
<keyword evidence="8" id="KW-0520">NAD</keyword>
<evidence type="ECO:0000256" key="6">
    <source>
        <dbReference type="ARBA" id="ARBA00022801"/>
    </source>
</evidence>
<comment type="caution">
    <text evidence="12">The sequence shown here is derived from an EMBL/GenBank/DDBJ whole genome shotgun (WGS) entry which is preliminary data.</text>
</comment>
<protein>
    <recommendedName>
        <fullName evidence="4">NAD(+) diphosphatase</fullName>
        <ecNumber evidence="4">3.6.1.22</ecNumber>
    </recommendedName>
</protein>
<dbReference type="RefSeq" id="WP_141379195.1">
    <property type="nucleotide sequence ID" value="NZ_BJNA01000004.1"/>
</dbReference>
<feature type="domain" description="Nudix hydrolase" evidence="11">
    <location>
        <begin position="178"/>
        <end position="307"/>
    </location>
</feature>
<dbReference type="GO" id="GO:0035529">
    <property type="term" value="F:NADH pyrophosphatase activity"/>
    <property type="evidence" value="ECO:0007669"/>
    <property type="project" value="TreeGrafter"/>
</dbReference>
<comment type="catalytic activity">
    <reaction evidence="9">
        <text>a 5'-end NAD(+)-phospho-ribonucleoside in mRNA + H2O = a 5'-end phospho-adenosine-phospho-ribonucleoside in mRNA + beta-nicotinamide D-ribonucleotide + 2 H(+)</text>
        <dbReference type="Rhea" id="RHEA:60876"/>
        <dbReference type="Rhea" id="RHEA-COMP:15698"/>
        <dbReference type="Rhea" id="RHEA-COMP:15719"/>
        <dbReference type="ChEBI" id="CHEBI:14649"/>
        <dbReference type="ChEBI" id="CHEBI:15377"/>
        <dbReference type="ChEBI" id="CHEBI:15378"/>
        <dbReference type="ChEBI" id="CHEBI:144029"/>
        <dbReference type="ChEBI" id="CHEBI:144051"/>
    </reaction>
    <physiologicalReaction direction="left-to-right" evidence="9">
        <dbReference type="Rhea" id="RHEA:60877"/>
    </physiologicalReaction>
</comment>
<dbReference type="NCBIfam" id="NF001299">
    <property type="entry name" value="PRK00241.1"/>
    <property type="match status" value="1"/>
</dbReference>
<dbReference type="CDD" id="cd03429">
    <property type="entry name" value="NUDIX_NADH_pyrophosphatase_Nudt13"/>
    <property type="match status" value="1"/>
</dbReference>
<dbReference type="GO" id="GO:0019677">
    <property type="term" value="P:NAD+ catabolic process"/>
    <property type="evidence" value="ECO:0007669"/>
    <property type="project" value="TreeGrafter"/>
</dbReference>
<reference evidence="12 13" key="1">
    <citation type="submission" date="2019-06" db="EMBL/GenBank/DDBJ databases">
        <title>Sequencing the genomes of 1000 actinobacteria strains.</title>
        <authorList>
            <person name="Klenk H.-P."/>
        </authorList>
    </citation>
    <scope>NUCLEOTIDE SEQUENCE [LARGE SCALE GENOMIC DNA]</scope>
    <source>
        <strain evidence="12 13">DSM 20427</strain>
    </source>
</reference>
<dbReference type="PANTHER" id="PTHR42904">
    <property type="entry name" value="NUDIX HYDROLASE, NUDC SUBFAMILY"/>
    <property type="match status" value="1"/>
</dbReference>
<keyword evidence="6" id="KW-0378">Hydrolase</keyword>
<feature type="region of interest" description="Disordered" evidence="10">
    <location>
        <begin position="1"/>
        <end position="26"/>
    </location>
</feature>
<dbReference type="InterPro" id="IPR020084">
    <property type="entry name" value="NUDIX_hydrolase_CS"/>
</dbReference>
<comment type="cofactor">
    <cofactor evidence="2">
        <name>Zn(2+)</name>
        <dbReference type="ChEBI" id="CHEBI:29105"/>
    </cofactor>
</comment>
<evidence type="ECO:0000256" key="10">
    <source>
        <dbReference type="SAM" id="MobiDB-lite"/>
    </source>
</evidence>
<dbReference type="InterPro" id="IPR015376">
    <property type="entry name" value="Znr_NADH_PPase"/>
</dbReference>
<evidence type="ECO:0000256" key="1">
    <source>
        <dbReference type="ARBA" id="ARBA00001946"/>
    </source>
</evidence>
<sequence>MPQSRAPQPPPLARAGIDRAAAERDTPDLVDRLRQQADTRVVAVHGDRGLVEPSGTRLHLVAPTAIAGAAEWAFLGRDASGAAVLLAATAAEAPEPVVRDASDSATGPDSPQWRALRAAGGELDAVDAGLLVEAVSLGRWLLDAPFCSTCGTRTVVRAAGWARHCPVSEGGCGREHFPRTDPAVIVAVQSTDGERLLLGKNAIWAGRNMYSTFAGFVEAGESLESTVAREVLEEAGVAVDDLRYRGSQSWPYPRSLMLGFHATAAAGTVARADGEEIVDVRWFSRGELAEVLGAQAREAQARASVASESGASVTGDTAPFALPGTASIAHRLIVDWVERA</sequence>
<dbReference type="EMBL" id="VFPS01000001">
    <property type="protein sequence ID" value="TQN00801.1"/>
    <property type="molecule type" value="Genomic_DNA"/>
</dbReference>
<evidence type="ECO:0000313" key="12">
    <source>
        <dbReference type="EMBL" id="TQN00801.1"/>
    </source>
</evidence>
<keyword evidence="7" id="KW-0460">Magnesium</keyword>
<dbReference type="EC" id="3.6.1.22" evidence="4"/>
<comment type="cofactor">
    <cofactor evidence="1">
        <name>Mg(2+)</name>
        <dbReference type="ChEBI" id="CHEBI:18420"/>
    </cofactor>
</comment>
<evidence type="ECO:0000259" key="11">
    <source>
        <dbReference type="PROSITE" id="PS51462"/>
    </source>
</evidence>
<dbReference type="InterPro" id="IPR050241">
    <property type="entry name" value="NAD-cap_RNA_hydrolase_NudC"/>
</dbReference>
<evidence type="ECO:0000313" key="13">
    <source>
        <dbReference type="Proteomes" id="UP000319804"/>
    </source>
</evidence>
<evidence type="ECO:0000256" key="5">
    <source>
        <dbReference type="ARBA" id="ARBA00022723"/>
    </source>
</evidence>
<dbReference type="InterPro" id="IPR015375">
    <property type="entry name" value="NADH_PPase-like_N"/>
</dbReference>
<accession>A0A4Y3UKX2</accession>
<dbReference type="Pfam" id="PF00293">
    <property type="entry name" value="NUDIX"/>
    <property type="match status" value="1"/>
</dbReference>
<keyword evidence="13" id="KW-1185">Reference proteome</keyword>
<gene>
    <name evidence="12" type="ORF">FHX68_0922</name>
</gene>
<dbReference type="InterPro" id="IPR015797">
    <property type="entry name" value="NUDIX_hydrolase-like_dom_sf"/>
</dbReference>
<keyword evidence="5" id="KW-0479">Metal-binding</keyword>
<dbReference type="Gene3D" id="3.90.79.10">
    <property type="entry name" value="Nucleoside Triphosphate Pyrophosphohydrolase"/>
    <property type="match status" value="1"/>
</dbReference>
<dbReference type="SUPFAM" id="SSF55811">
    <property type="entry name" value="Nudix"/>
    <property type="match status" value="1"/>
</dbReference>
<evidence type="ECO:0000256" key="2">
    <source>
        <dbReference type="ARBA" id="ARBA00001947"/>
    </source>
</evidence>
<dbReference type="InterPro" id="IPR049734">
    <property type="entry name" value="NudC-like_C"/>
</dbReference>
<dbReference type="Pfam" id="PF09296">
    <property type="entry name" value="NUDIX-like"/>
    <property type="match status" value="1"/>
</dbReference>
<dbReference type="OrthoDB" id="9791656at2"/>
<organism evidence="12 13">
    <name type="scientific">Microbacterium lacticum</name>
    <dbReference type="NCBI Taxonomy" id="33885"/>
    <lineage>
        <taxon>Bacteria</taxon>
        <taxon>Bacillati</taxon>
        <taxon>Actinomycetota</taxon>
        <taxon>Actinomycetes</taxon>
        <taxon>Micrococcales</taxon>
        <taxon>Microbacteriaceae</taxon>
        <taxon>Microbacterium</taxon>
    </lineage>
</organism>
<dbReference type="Gene3D" id="3.90.79.20">
    <property type="match status" value="1"/>
</dbReference>
<proteinExistence type="inferred from homology"/>
<dbReference type="PANTHER" id="PTHR42904:SF6">
    <property type="entry name" value="NAD-CAPPED RNA HYDROLASE NUDT12"/>
    <property type="match status" value="1"/>
</dbReference>
<dbReference type="GO" id="GO:0046872">
    <property type="term" value="F:metal ion binding"/>
    <property type="evidence" value="ECO:0007669"/>
    <property type="project" value="UniProtKB-KW"/>
</dbReference>
<evidence type="ECO:0000256" key="8">
    <source>
        <dbReference type="ARBA" id="ARBA00023027"/>
    </source>
</evidence>
<dbReference type="GO" id="GO:0006742">
    <property type="term" value="P:NADP+ catabolic process"/>
    <property type="evidence" value="ECO:0007669"/>
    <property type="project" value="TreeGrafter"/>
</dbReference>
<evidence type="ECO:0000256" key="4">
    <source>
        <dbReference type="ARBA" id="ARBA00012381"/>
    </source>
</evidence>
<dbReference type="PROSITE" id="PS51462">
    <property type="entry name" value="NUDIX"/>
    <property type="match status" value="1"/>
</dbReference>
<dbReference type="Pfam" id="PF09297">
    <property type="entry name" value="Zn_ribbon_NUD"/>
    <property type="match status" value="1"/>
</dbReference>
<comment type="similarity">
    <text evidence="3">Belongs to the Nudix hydrolase family. NudC subfamily.</text>
</comment>
<dbReference type="PROSITE" id="PS00893">
    <property type="entry name" value="NUDIX_BOX"/>
    <property type="match status" value="1"/>
</dbReference>
<evidence type="ECO:0000256" key="9">
    <source>
        <dbReference type="ARBA" id="ARBA00023679"/>
    </source>
</evidence>
<dbReference type="GO" id="GO:0005829">
    <property type="term" value="C:cytosol"/>
    <property type="evidence" value="ECO:0007669"/>
    <property type="project" value="TreeGrafter"/>
</dbReference>
<feature type="compositionally biased region" description="Basic and acidic residues" evidence="10">
    <location>
        <begin position="16"/>
        <end position="26"/>
    </location>
</feature>
<evidence type="ECO:0000256" key="3">
    <source>
        <dbReference type="ARBA" id="ARBA00009595"/>
    </source>
</evidence>
<name>A0A4Y3UKX2_9MICO</name>